<name>X1LW08_9ZZZZ</name>
<gene>
    <name evidence="2" type="ORF">S06H3_27773</name>
</gene>
<protein>
    <recommendedName>
        <fullName evidence="1">Glycosyl transferase family 1 domain-containing protein</fullName>
    </recommendedName>
</protein>
<dbReference type="PANTHER" id="PTHR12526">
    <property type="entry name" value="GLYCOSYLTRANSFERASE"/>
    <property type="match status" value="1"/>
</dbReference>
<evidence type="ECO:0000259" key="1">
    <source>
        <dbReference type="Pfam" id="PF00534"/>
    </source>
</evidence>
<dbReference type="CDD" id="cd03801">
    <property type="entry name" value="GT4_PimA-like"/>
    <property type="match status" value="1"/>
</dbReference>
<dbReference type="Pfam" id="PF00534">
    <property type="entry name" value="Glycos_transf_1"/>
    <property type="match status" value="1"/>
</dbReference>
<accession>X1LW08</accession>
<feature type="domain" description="Glycosyl transferase family 1" evidence="1">
    <location>
        <begin position="48"/>
        <end position="206"/>
    </location>
</feature>
<evidence type="ECO:0000313" key="2">
    <source>
        <dbReference type="EMBL" id="GAI23567.1"/>
    </source>
</evidence>
<organism evidence="2">
    <name type="scientific">marine sediment metagenome</name>
    <dbReference type="NCBI Taxonomy" id="412755"/>
    <lineage>
        <taxon>unclassified sequences</taxon>
        <taxon>metagenomes</taxon>
        <taxon>ecological metagenomes</taxon>
    </lineage>
</organism>
<proteinExistence type="predicted"/>
<dbReference type="EMBL" id="BARV01016140">
    <property type="protein sequence ID" value="GAI23567.1"/>
    <property type="molecule type" value="Genomic_DNA"/>
</dbReference>
<dbReference type="SUPFAM" id="SSF53756">
    <property type="entry name" value="UDP-Glycosyltransferase/glycogen phosphorylase"/>
    <property type="match status" value="1"/>
</dbReference>
<dbReference type="InterPro" id="IPR001296">
    <property type="entry name" value="Glyco_trans_1"/>
</dbReference>
<dbReference type="Gene3D" id="3.40.50.2000">
    <property type="entry name" value="Glycogen Phosphorylase B"/>
    <property type="match status" value="2"/>
</dbReference>
<dbReference type="GO" id="GO:0016757">
    <property type="term" value="F:glycosyltransferase activity"/>
    <property type="evidence" value="ECO:0007669"/>
    <property type="project" value="InterPro"/>
</dbReference>
<feature type="non-terminal residue" evidence="2">
    <location>
        <position position="1"/>
    </location>
</feature>
<reference evidence="2" key="1">
    <citation type="journal article" date="2014" name="Front. Microbiol.">
        <title>High frequency of phylogenetically diverse reductive dehalogenase-homologous genes in deep subseafloor sedimentary metagenomes.</title>
        <authorList>
            <person name="Kawai M."/>
            <person name="Futagami T."/>
            <person name="Toyoda A."/>
            <person name="Takaki Y."/>
            <person name="Nishi S."/>
            <person name="Hori S."/>
            <person name="Arai W."/>
            <person name="Tsubouchi T."/>
            <person name="Morono Y."/>
            <person name="Uchiyama I."/>
            <person name="Ito T."/>
            <person name="Fujiyama A."/>
            <person name="Inagaki F."/>
            <person name="Takami H."/>
        </authorList>
    </citation>
    <scope>NUCLEOTIDE SEQUENCE</scope>
    <source>
        <strain evidence="2">Expedition CK06-06</strain>
    </source>
</reference>
<sequence>SIIIHLSESLMREEIGGLNLTSSMTKVIPNGVPVVNLTQREREDSITRILFVSNLFPDKGIFDLLQIMKILQDNGTDARIHIVGEFMRNGYRKRFIKMIDRYGLNESVYLRGPKFGDEKWKEYQQSDIFLFPTRFKQESFPLVVLEAMQFGLPVLASRIGAIPEIINHGENGFTFDPSDHEEFAGVIRELIDQKEILQRVGMAGRQKFLENYTTVHLEKNIRDLYENYLADIR</sequence>
<dbReference type="AlphaFoldDB" id="X1LW08"/>
<comment type="caution">
    <text evidence="2">The sequence shown here is derived from an EMBL/GenBank/DDBJ whole genome shotgun (WGS) entry which is preliminary data.</text>
</comment>